<sequence>MAVLVALLDVLRWLAAVLSLVLGFRKLYRWLKRKFRRNKQKPTS</sequence>
<reference evidence="2 3" key="1">
    <citation type="submission" date="2023-07" db="EMBL/GenBank/DDBJ databases">
        <title>Genomic Encyclopedia of Type Strains, Phase IV (KMG-IV): sequencing the most valuable type-strain genomes for metagenomic binning, comparative biology and taxonomic classification.</title>
        <authorList>
            <person name="Goeker M."/>
        </authorList>
    </citation>
    <scope>NUCLEOTIDE SEQUENCE [LARGE SCALE GENOMIC DNA]</scope>
    <source>
        <strain evidence="2 3">DSM 12751</strain>
    </source>
</reference>
<organism evidence="2 3">
    <name type="scientific">Caldalkalibacillus horti</name>
    <dbReference type="NCBI Taxonomy" id="77523"/>
    <lineage>
        <taxon>Bacteria</taxon>
        <taxon>Bacillati</taxon>
        <taxon>Bacillota</taxon>
        <taxon>Bacilli</taxon>
        <taxon>Bacillales</taxon>
        <taxon>Bacillaceae</taxon>
        <taxon>Caldalkalibacillus</taxon>
    </lineage>
</organism>
<accession>A0ABT9W3R6</accession>
<feature type="transmembrane region" description="Helical" evidence="1">
    <location>
        <begin position="12"/>
        <end position="31"/>
    </location>
</feature>
<proteinExistence type="predicted"/>
<evidence type="ECO:0000313" key="2">
    <source>
        <dbReference type="EMBL" id="MDQ0167717.1"/>
    </source>
</evidence>
<keyword evidence="1" id="KW-0812">Transmembrane</keyword>
<keyword evidence="1" id="KW-0472">Membrane</keyword>
<evidence type="ECO:0000256" key="1">
    <source>
        <dbReference type="SAM" id="Phobius"/>
    </source>
</evidence>
<dbReference type="EMBL" id="JAUSTY010000019">
    <property type="protein sequence ID" value="MDQ0167717.1"/>
    <property type="molecule type" value="Genomic_DNA"/>
</dbReference>
<evidence type="ECO:0000313" key="3">
    <source>
        <dbReference type="Proteomes" id="UP001235840"/>
    </source>
</evidence>
<dbReference type="RefSeq" id="WP_307396855.1">
    <property type="nucleotide sequence ID" value="NZ_BAAADK010000006.1"/>
</dbReference>
<comment type="caution">
    <text evidence="2">The sequence shown here is derived from an EMBL/GenBank/DDBJ whole genome shotgun (WGS) entry which is preliminary data.</text>
</comment>
<dbReference type="Proteomes" id="UP001235840">
    <property type="component" value="Unassembled WGS sequence"/>
</dbReference>
<keyword evidence="3" id="KW-1185">Reference proteome</keyword>
<name>A0ABT9W3R6_9BACI</name>
<gene>
    <name evidence="2" type="ORF">J2S11_003644</name>
</gene>
<keyword evidence="1" id="KW-1133">Transmembrane helix</keyword>
<protein>
    <submittedName>
        <fullName evidence="2">Uncharacterized BrkB/YihY/UPF0761 family membrane protein</fullName>
    </submittedName>
</protein>